<organism evidence="2 3">
    <name type="scientific">Candidatus Nitrobium versatile</name>
    <dbReference type="NCBI Taxonomy" id="2884831"/>
    <lineage>
        <taxon>Bacteria</taxon>
        <taxon>Pseudomonadati</taxon>
        <taxon>Nitrospirota</taxon>
        <taxon>Nitrospiria</taxon>
        <taxon>Nitrospirales</taxon>
        <taxon>Nitrospiraceae</taxon>
        <taxon>Candidatus Nitrobium</taxon>
    </lineage>
</organism>
<dbReference type="SMART" id="SM00834">
    <property type="entry name" value="CxxC_CXXC_SSSS"/>
    <property type="match status" value="1"/>
</dbReference>
<dbReference type="AlphaFoldDB" id="A0A953JET3"/>
<feature type="domain" description="Putative regulatory protein FmdB zinc ribbon" evidence="1">
    <location>
        <begin position="1"/>
        <end position="43"/>
    </location>
</feature>
<accession>A0A953JET3</accession>
<dbReference type="Proteomes" id="UP000705867">
    <property type="component" value="Unassembled WGS sequence"/>
</dbReference>
<dbReference type="NCBIfam" id="TIGR02605">
    <property type="entry name" value="CxxC_CxxC_SSSS"/>
    <property type="match status" value="1"/>
</dbReference>
<gene>
    <name evidence="2" type="ORF">K8I29_09425</name>
</gene>
<protein>
    <submittedName>
        <fullName evidence="2">Zinc ribbon domain-containing protein</fullName>
    </submittedName>
</protein>
<reference evidence="2" key="1">
    <citation type="journal article" date="2021" name="bioRxiv">
        <title>Unraveling nitrogen, sulfur and carbon metabolic pathways and microbial community transcriptional responses to substrate deprivation and toxicity stresses in a bioreactor mimicking anoxic brackish coastal sediment conditions.</title>
        <authorList>
            <person name="Martins P.D."/>
            <person name="Echeveste M.J."/>
            <person name="Arshad A."/>
            <person name="Kurth J."/>
            <person name="Ouboter H."/>
            <person name="Jetten M.S.M."/>
            <person name="Welte C.U."/>
        </authorList>
    </citation>
    <scope>NUCLEOTIDE SEQUENCE</scope>
    <source>
        <strain evidence="2">MAG_39</strain>
    </source>
</reference>
<proteinExistence type="predicted"/>
<comment type="caution">
    <text evidence="2">The sequence shown here is derived from an EMBL/GenBank/DDBJ whole genome shotgun (WGS) entry which is preliminary data.</text>
</comment>
<evidence type="ECO:0000313" key="3">
    <source>
        <dbReference type="Proteomes" id="UP000705867"/>
    </source>
</evidence>
<sequence length="65" mass="6738">MPIYEYSCKKCNEVFSVFQSMNASEKDTKCPKCGSNDVVKKISSFSCCSPASGGASAHGGFSGGG</sequence>
<dbReference type="EMBL" id="JAIOIV010000076">
    <property type="protein sequence ID" value="MBZ0156411.1"/>
    <property type="molecule type" value="Genomic_DNA"/>
</dbReference>
<dbReference type="InterPro" id="IPR013429">
    <property type="entry name" value="Regulatory_FmdB_Zinc_ribbon"/>
</dbReference>
<evidence type="ECO:0000259" key="1">
    <source>
        <dbReference type="SMART" id="SM00834"/>
    </source>
</evidence>
<dbReference type="Gene3D" id="2.20.28.30">
    <property type="entry name" value="RNA polymerase ii, chain L"/>
    <property type="match status" value="1"/>
</dbReference>
<evidence type="ECO:0000313" key="2">
    <source>
        <dbReference type="EMBL" id="MBZ0156411.1"/>
    </source>
</evidence>
<dbReference type="Pfam" id="PF09723">
    <property type="entry name" value="Zn_ribbon_8"/>
    <property type="match status" value="1"/>
</dbReference>
<reference evidence="2" key="2">
    <citation type="submission" date="2021-08" db="EMBL/GenBank/DDBJ databases">
        <authorList>
            <person name="Dalcin Martins P."/>
        </authorList>
    </citation>
    <scope>NUCLEOTIDE SEQUENCE</scope>
    <source>
        <strain evidence="2">MAG_39</strain>
    </source>
</reference>
<name>A0A953JET3_9BACT</name>
<dbReference type="PANTHER" id="PTHR34404">
    <property type="entry name" value="REGULATORY PROTEIN, FMDB FAMILY"/>
    <property type="match status" value="1"/>
</dbReference>
<dbReference type="PANTHER" id="PTHR34404:SF2">
    <property type="entry name" value="CONSERVED SERINE RICH PROTEIN"/>
    <property type="match status" value="1"/>
</dbReference>